<accession>A0AAE4MVQ4</accession>
<dbReference type="Pfam" id="PF04952">
    <property type="entry name" value="AstE_AspA_hybrid"/>
    <property type="match status" value="1"/>
</dbReference>
<comment type="catalytic activity">
    <reaction evidence="5">
        <text>N-succinyl-L-glutamate + H2O = L-glutamate + succinate</text>
        <dbReference type="Rhea" id="RHEA:15169"/>
        <dbReference type="ChEBI" id="CHEBI:15377"/>
        <dbReference type="ChEBI" id="CHEBI:29985"/>
        <dbReference type="ChEBI" id="CHEBI:30031"/>
        <dbReference type="ChEBI" id="CHEBI:58763"/>
        <dbReference type="EC" id="3.5.1.96"/>
    </reaction>
</comment>
<comment type="pathway">
    <text evidence="5">Amino-acid degradation; L-arginine degradation via AST pathway; L-glutamate and succinate from L-arginine: step 5/5.</text>
</comment>
<dbReference type="GO" id="GO:0019545">
    <property type="term" value="P:L-arginine catabolic process to succinate"/>
    <property type="evidence" value="ECO:0007669"/>
    <property type="project" value="UniProtKB-UniRule"/>
</dbReference>
<feature type="domain" description="Succinylglutamate desuccinylase/Aspartoacylase catalytic" evidence="8">
    <location>
        <begin position="44"/>
        <end position="238"/>
    </location>
</feature>
<dbReference type="Pfam" id="PF24827">
    <property type="entry name" value="AstE_AspA_cat"/>
    <property type="match status" value="1"/>
</dbReference>
<dbReference type="InterPro" id="IPR050178">
    <property type="entry name" value="AspA/AstE_fam"/>
</dbReference>
<dbReference type="PANTHER" id="PTHR15162">
    <property type="entry name" value="ASPARTOACYLASE"/>
    <property type="match status" value="1"/>
</dbReference>
<evidence type="ECO:0000259" key="8">
    <source>
        <dbReference type="Pfam" id="PF24827"/>
    </source>
</evidence>
<comment type="function">
    <text evidence="5">Transforms N(2)-succinylglutamate into succinate and glutamate.</text>
</comment>
<evidence type="ECO:0000256" key="1">
    <source>
        <dbReference type="ARBA" id="ARBA00022503"/>
    </source>
</evidence>
<keyword evidence="1 5" id="KW-0056">Arginine metabolism</keyword>
<dbReference type="InterPro" id="IPR055438">
    <property type="entry name" value="AstE_AspA_cat"/>
</dbReference>
<dbReference type="GO" id="GO:0009017">
    <property type="term" value="F:succinylglutamate desuccinylase activity"/>
    <property type="evidence" value="ECO:0007669"/>
    <property type="project" value="UniProtKB-UniRule"/>
</dbReference>
<dbReference type="NCBIfam" id="NF003706">
    <property type="entry name" value="PRK05324.1"/>
    <property type="match status" value="1"/>
</dbReference>
<comment type="similarity">
    <text evidence="5">Belongs to the AspA/AstE family. Succinylglutamate desuccinylase subfamily.</text>
</comment>
<dbReference type="Proteomes" id="UP001187239">
    <property type="component" value="Unassembled WGS sequence"/>
</dbReference>
<name>A0AAE4MVQ4_9ENTR</name>
<dbReference type="GO" id="GO:0008270">
    <property type="term" value="F:zinc ion binding"/>
    <property type="evidence" value="ECO:0007669"/>
    <property type="project" value="UniProtKB-UniRule"/>
</dbReference>
<dbReference type="EMBL" id="JAWHXQ010000035">
    <property type="protein sequence ID" value="MDV0614440.1"/>
    <property type="molecule type" value="Genomic_DNA"/>
</dbReference>
<evidence type="ECO:0000313" key="10">
    <source>
        <dbReference type="Proteomes" id="UP001187239"/>
    </source>
</evidence>
<dbReference type="Gene3D" id="3.40.630.10">
    <property type="entry name" value="Zn peptidases"/>
    <property type="match status" value="1"/>
</dbReference>
<feature type="binding site" evidence="5">
    <location>
        <position position="56"/>
    </location>
    <ligand>
        <name>Zn(2+)</name>
        <dbReference type="ChEBI" id="CHEBI:29105"/>
    </ligand>
</feature>
<evidence type="ECO:0000259" key="7">
    <source>
        <dbReference type="Pfam" id="PF04952"/>
    </source>
</evidence>
<keyword evidence="4 5" id="KW-0862">Zinc</keyword>
<evidence type="ECO:0000256" key="2">
    <source>
        <dbReference type="ARBA" id="ARBA00022723"/>
    </source>
</evidence>
<evidence type="ECO:0000256" key="4">
    <source>
        <dbReference type="ARBA" id="ARBA00022833"/>
    </source>
</evidence>
<feature type="binding site" evidence="5">
    <location>
        <position position="150"/>
    </location>
    <ligand>
        <name>Zn(2+)</name>
        <dbReference type="ChEBI" id="CHEBI:29105"/>
    </ligand>
</feature>
<feature type="domain" description="AstE/AspA barrel-sandwich hybrid" evidence="7">
    <location>
        <begin position="251"/>
        <end position="324"/>
    </location>
</feature>
<dbReference type="GO" id="GO:0016788">
    <property type="term" value="F:hydrolase activity, acting on ester bonds"/>
    <property type="evidence" value="ECO:0007669"/>
    <property type="project" value="UniProtKB-UniRule"/>
</dbReference>
<dbReference type="EC" id="3.5.1.96" evidence="5 6"/>
<protein>
    <recommendedName>
        <fullName evidence="5 6">Succinylglutamate desuccinylase</fullName>
        <ecNumber evidence="5 6">3.5.1.96</ecNumber>
    </recommendedName>
</protein>
<dbReference type="NCBIfam" id="TIGR03242">
    <property type="entry name" value="arg_catab_astE"/>
    <property type="match status" value="1"/>
</dbReference>
<comment type="caution">
    <text evidence="9">The sequence shown here is derived from an EMBL/GenBank/DDBJ whole genome shotgun (WGS) entry which is preliminary data.</text>
</comment>
<sequence>MNFFLEDTLRSTIPQLQRGERQNLHWRWLGEGIMELTPTTGYRESVVISAGIHGNETAPIELLDLILSDLLSGKLALRVRLLVILGNPPAMRAGKRYLSTDMNRMFSGRHKDFTPSYETERTRKLEAVMTAFWSTSSSVKGASRFHYDLHTAIKGSHLPRFGLLPFQNRPYHRELLKRLEAADLDALVMHQETGNTFSHFSSEQFLAESCTLELGKANPFGENKLSDFRAIDRVLRAHLGGLPFPHRSLPPVRLFRVDRTLVKHADDFELGVPSETLNFTQFEKGAVLCRENGSEQRVENDQEWMLFPNPGVQTGMRAGLMLTELNRWVHSSP</sequence>
<feature type="active site" evidence="5">
    <location>
        <position position="213"/>
    </location>
</feature>
<dbReference type="HAMAP" id="MF_00767">
    <property type="entry name" value="Arg_catab_AstE"/>
    <property type="match status" value="1"/>
</dbReference>
<dbReference type="CDD" id="cd03855">
    <property type="entry name" value="M14_ASTE"/>
    <property type="match status" value="1"/>
</dbReference>
<dbReference type="RefSeq" id="WP_040088275.1">
    <property type="nucleotide sequence ID" value="NZ_JAWHXQ010000035.1"/>
</dbReference>
<evidence type="ECO:0000313" key="9">
    <source>
        <dbReference type="EMBL" id="MDV0614440.1"/>
    </source>
</evidence>
<evidence type="ECO:0000256" key="5">
    <source>
        <dbReference type="HAMAP-Rule" id="MF_00767"/>
    </source>
</evidence>
<dbReference type="InterPro" id="IPR016681">
    <property type="entry name" value="SuccinylGlu_desuccinylase"/>
</dbReference>
<keyword evidence="3 5" id="KW-0378">Hydrolase</keyword>
<dbReference type="AlphaFoldDB" id="A0AAE4MVQ4"/>
<keyword evidence="2 5" id="KW-0479">Metal-binding</keyword>
<reference evidence="9" key="1">
    <citation type="submission" date="2023-10" db="EMBL/GenBank/DDBJ databases">
        <title>Surveillance and assessment of the effects of hospital wastewater treatment on clearance of pathogenic bacterial and antimicrobial resistance genes.</title>
        <authorList>
            <person name="Wu Y."/>
        </authorList>
    </citation>
    <scope>NUCLEOTIDE SEQUENCE</scope>
    <source>
        <strain evidence="9">23-M-SY-8</strain>
    </source>
</reference>
<evidence type="ECO:0000256" key="3">
    <source>
        <dbReference type="ARBA" id="ARBA00022801"/>
    </source>
</evidence>
<organism evidence="9 10">
    <name type="scientific">Klebsiella quasipneumoniae subsp. similipneumoniae</name>
    <dbReference type="NCBI Taxonomy" id="1463164"/>
    <lineage>
        <taxon>Bacteria</taxon>
        <taxon>Pseudomonadati</taxon>
        <taxon>Pseudomonadota</taxon>
        <taxon>Gammaproteobacteria</taxon>
        <taxon>Enterobacterales</taxon>
        <taxon>Enterobacteriaceae</taxon>
        <taxon>Klebsiella/Raoultella group</taxon>
        <taxon>Klebsiella</taxon>
        <taxon>Klebsiella pneumoniae complex</taxon>
    </lineage>
</organism>
<dbReference type="SUPFAM" id="SSF53187">
    <property type="entry name" value="Zn-dependent exopeptidases"/>
    <property type="match status" value="1"/>
</dbReference>
<evidence type="ECO:0000256" key="6">
    <source>
        <dbReference type="NCBIfam" id="TIGR03242"/>
    </source>
</evidence>
<comment type="cofactor">
    <cofactor evidence="5">
        <name>Zn(2+)</name>
        <dbReference type="ChEBI" id="CHEBI:29105"/>
    </cofactor>
    <text evidence="5">Binds 1 zinc ion per subunit.</text>
</comment>
<dbReference type="InterPro" id="IPR007036">
    <property type="entry name" value="Aste_AspA_hybrid_dom"/>
</dbReference>
<feature type="binding site" evidence="5">
    <location>
        <position position="53"/>
    </location>
    <ligand>
        <name>Zn(2+)</name>
        <dbReference type="ChEBI" id="CHEBI:29105"/>
    </ligand>
</feature>
<proteinExistence type="inferred from homology"/>
<gene>
    <name evidence="5 9" type="primary">astE</name>
    <name evidence="9" type="ORF">RZO73_28540</name>
</gene>
<dbReference type="GO" id="GO:0019544">
    <property type="term" value="P:L-arginine catabolic process to L-glutamate"/>
    <property type="evidence" value="ECO:0007669"/>
    <property type="project" value="UniProtKB-UniRule"/>
</dbReference>
<dbReference type="PANTHER" id="PTHR15162:SF7">
    <property type="entry name" value="SUCCINYLGLUTAMATE DESUCCINYLASE"/>
    <property type="match status" value="1"/>
</dbReference>